<comment type="similarity">
    <text evidence="1">Belongs to the zinc-containing alcohol dehydrogenase family. Quinone oxidoreductase subfamily.</text>
</comment>
<evidence type="ECO:0000256" key="3">
    <source>
        <dbReference type="ARBA" id="ARBA00022832"/>
    </source>
</evidence>
<dbReference type="EC" id="1.3.1.104" evidence="9"/>
<gene>
    <name evidence="12" type="ORF">D7X12_08315</name>
</gene>
<dbReference type="AlphaFoldDB" id="A0A3A8NM71"/>
<keyword evidence="5" id="KW-0809">Transit peptide</keyword>
<dbReference type="PANTHER" id="PTHR43981:SF2">
    <property type="entry name" value="ENOYL-[ACYL-CARRIER-PROTEIN] REDUCTASE, MITOCHONDRIAL"/>
    <property type="match status" value="1"/>
</dbReference>
<sequence length="328" mass="34684">MKAVRFSAFGPPSDVVQVVEDTPAPLQPGEARLAVLATPINPSDLLTLSGEYGVLPKLPATPGNEGVGRVVEVSGSDAVAPGDLVFLPLGAGTWRTHLAAPAAQLLPVPPGLDLLQASMLMVNPPTAYLMLRQFVTLQPGEWVMQNAANSAVGRYLITLAQVMGLKTINVVRRQELADELKAQGADVVLLDTDELPKQVREATGGAKVRLGIDAVGGDSSRRLGDCLATGGVLVNYGAMSGKGPKLSAAASIFKDVTLRGFWLMRWMRHAPREEQNATFARLAELMSVGTLQAPVDGTFPLERIHDAVARAQEPGRNGKIILTPNPVA</sequence>
<keyword evidence="7" id="KW-0443">Lipid metabolism</keyword>
<accession>A0A3A8NM71</accession>
<dbReference type="InterPro" id="IPR051034">
    <property type="entry name" value="Mito_Enoyl-ACP_Reductase"/>
</dbReference>
<evidence type="ECO:0000313" key="13">
    <source>
        <dbReference type="Proteomes" id="UP000273405"/>
    </source>
</evidence>
<dbReference type="InterPro" id="IPR011032">
    <property type="entry name" value="GroES-like_sf"/>
</dbReference>
<evidence type="ECO:0000256" key="2">
    <source>
        <dbReference type="ARBA" id="ARBA00022516"/>
    </source>
</evidence>
<evidence type="ECO:0000256" key="7">
    <source>
        <dbReference type="ARBA" id="ARBA00023098"/>
    </source>
</evidence>
<dbReference type="Gene3D" id="3.40.50.720">
    <property type="entry name" value="NAD(P)-binding Rossmann-like Domain"/>
    <property type="match status" value="1"/>
</dbReference>
<dbReference type="PANTHER" id="PTHR43981">
    <property type="entry name" value="ENOYL-[ACYL-CARRIER-PROTEIN] REDUCTASE, MITOCHONDRIAL"/>
    <property type="match status" value="1"/>
</dbReference>
<dbReference type="OrthoDB" id="9788224at2"/>
<evidence type="ECO:0000256" key="8">
    <source>
        <dbReference type="ARBA" id="ARBA00023160"/>
    </source>
</evidence>
<keyword evidence="2" id="KW-0444">Lipid biosynthesis</keyword>
<evidence type="ECO:0000256" key="5">
    <source>
        <dbReference type="ARBA" id="ARBA00022946"/>
    </source>
</evidence>
<keyword evidence="6" id="KW-0560">Oxidoreductase</keyword>
<comment type="catalytic activity">
    <reaction evidence="10">
        <text>a 2,3-saturated acyl-[ACP] + NADP(+) = a (2E)-enoyl-[ACP] + NADPH + H(+)</text>
        <dbReference type="Rhea" id="RHEA:22564"/>
        <dbReference type="Rhea" id="RHEA-COMP:9925"/>
        <dbReference type="Rhea" id="RHEA-COMP:9926"/>
        <dbReference type="ChEBI" id="CHEBI:15378"/>
        <dbReference type="ChEBI" id="CHEBI:57783"/>
        <dbReference type="ChEBI" id="CHEBI:58349"/>
        <dbReference type="ChEBI" id="CHEBI:78784"/>
        <dbReference type="ChEBI" id="CHEBI:78785"/>
        <dbReference type="EC" id="1.3.1.104"/>
    </reaction>
</comment>
<evidence type="ECO:0000313" key="12">
    <source>
        <dbReference type="EMBL" id="RKH45328.1"/>
    </source>
</evidence>
<keyword evidence="4" id="KW-0521">NADP</keyword>
<keyword evidence="3" id="KW-0276">Fatty acid metabolism</keyword>
<dbReference type="SUPFAM" id="SSF51735">
    <property type="entry name" value="NAD(P)-binding Rossmann-fold domains"/>
    <property type="match status" value="1"/>
</dbReference>
<evidence type="ECO:0000256" key="1">
    <source>
        <dbReference type="ARBA" id="ARBA00010371"/>
    </source>
</evidence>
<name>A0A3A8NM71_9BACT</name>
<evidence type="ECO:0000256" key="6">
    <source>
        <dbReference type="ARBA" id="ARBA00023002"/>
    </source>
</evidence>
<keyword evidence="8" id="KW-0275">Fatty acid biosynthesis</keyword>
<dbReference type="InterPro" id="IPR013154">
    <property type="entry name" value="ADH-like_N"/>
</dbReference>
<dbReference type="SMART" id="SM00829">
    <property type="entry name" value="PKS_ER"/>
    <property type="match status" value="1"/>
</dbReference>
<dbReference type="InterPro" id="IPR020843">
    <property type="entry name" value="ER"/>
</dbReference>
<evidence type="ECO:0000259" key="11">
    <source>
        <dbReference type="SMART" id="SM00829"/>
    </source>
</evidence>
<feature type="domain" description="Enoyl reductase (ER)" evidence="11">
    <location>
        <begin position="10"/>
        <end position="322"/>
    </location>
</feature>
<dbReference type="SUPFAM" id="SSF50129">
    <property type="entry name" value="GroES-like"/>
    <property type="match status" value="1"/>
</dbReference>
<reference evidence="13" key="1">
    <citation type="submission" date="2018-09" db="EMBL/GenBank/DDBJ databases">
        <authorList>
            <person name="Livingstone P.G."/>
            <person name="Whitworth D.E."/>
        </authorList>
    </citation>
    <scope>NUCLEOTIDE SEQUENCE [LARGE SCALE GENOMIC DNA]</scope>
    <source>
        <strain evidence="13">CA040B</strain>
    </source>
</reference>
<dbReference type="CDD" id="cd05282">
    <property type="entry name" value="ETR_like"/>
    <property type="match status" value="1"/>
</dbReference>
<dbReference type="GO" id="GO:0141148">
    <property type="term" value="F:enoyl-[acyl-carrier-protein] reductase (NADPH) activity"/>
    <property type="evidence" value="ECO:0007669"/>
    <property type="project" value="UniProtKB-EC"/>
</dbReference>
<organism evidence="12 13">
    <name type="scientific">Corallococcus sicarius</name>
    <dbReference type="NCBI Taxonomy" id="2316726"/>
    <lineage>
        <taxon>Bacteria</taxon>
        <taxon>Pseudomonadati</taxon>
        <taxon>Myxococcota</taxon>
        <taxon>Myxococcia</taxon>
        <taxon>Myxococcales</taxon>
        <taxon>Cystobacterineae</taxon>
        <taxon>Myxococcaceae</taxon>
        <taxon>Corallococcus</taxon>
    </lineage>
</organism>
<dbReference type="GO" id="GO:0006633">
    <property type="term" value="P:fatty acid biosynthetic process"/>
    <property type="evidence" value="ECO:0007669"/>
    <property type="project" value="UniProtKB-KW"/>
</dbReference>
<evidence type="ECO:0000256" key="4">
    <source>
        <dbReference type="ARBA" id="ARBA00022857"/>
    </source>
</evidence>
<keyword evidence="13" id="KW-1185">Reference proteome</keyword>
<dbReference type="Proteomes" id="UP000273405">
    <property type="component" value="Unassembled WGS sequence"/>
</dbReference>
<protein>
    <recommendedName>
        <fullName evidence="9">enoyl-[acyl-carrier-protein] reductase</fullName>
        <ecNumber evidence="9">1.3.1.104</ecNumber>
    </recommendedName>
</protein>
<dbReference type="InterPro" id="IPR036291">
    <property type="entry name" value="NAD(P)-bd_dom_sf"/>
</dbReference>
<dbReference type="InterPro" id="IPR013149">
    <property type="entry name" value="ADH-like_C"/>
</dbReference>
<dbReference type="Pfam" id="PF08240">
    <property type="entry name" value="ADH_N"/>
    <property type="match status" value="1"/>
</dbReference>
<dbReference type="Gene3D" id="3.90.180.10">
    <property type="entry name" value="Medium-chain alcohol dehydrogenases, catalytic domain"/>
    <property type="match status" value="1"/>
</dbReference>
<dbReference type="Pfam" id="PF00107">
    <property type="entry name" value="ADH_zinc_N"/>
    <property type="match status" value="1"/>
</dbReference>
<proteinExistence type="inferred from homology"/>
<evidence type="ECO:0000256" key="9">
    <source>
        <dbReference type="ARBA" id="ARBA00038963"/>
    </source>
</evidence>
<dbReference type="RefSeq" id="WP_120624728.1">
    <property type="nucleotide sequence ID" value="NZ_RAWG01000037.1"/>
</dbReference>
<comment type="caution">
    <text evidence="12">The sequence shown here is derived from an EMBL/GenBank/DDBJ whole genome shotgun (WGS) entry which is preliminary data.</text>
</comment>
<dbReference type="EMBL" id="RAWG01000037">
    <property type="protein sequence ID" value="RKH45328.1"/>
    <property type="molecule type" value="Genomic_DNA"/>
</dbReference>
<evidence type="ECO:0000256" key="10">
    <source>
        <dbReference type="ARBA" id="ARBA00048843"/>
    </source>
</evidence>